<reference evidence="1" key="1">
    <citation type="submission" date="2022-07" db="EMBL/GenBank/DDBJ databases">
        <title>Taxonomy of Novel Oxalotrophic and Methylotrophic Bacteria.</title>
        <authorList>
            <person name="Sahin N."/>
            <person name="Tani A."/>
        </authorList>
    </citation>
    <scope>NUCLEOTIDE SEQUENCE</scope>
    <source>
        <strain evidence="1">Y10</strain>
    </source>
</reference>
<accession>A0ABQ5MMH5</accession>
<sequence>MKKGIVIALFIVLCLGVVSYLYIYQGHRDVSSEKPEVTISALTLQTELVENPDASLEKYLDKVIEVSGKVTEMADSTLVVDNSVFCSFANLPMVKVNDAVIVKGRCIGYDELFEQVKLDQCLIK</sequence>
<protein>
    <recommendedName>
        <fullName evidence="3">tRNA_anti-like</fullName>
    </recommendedName>
</protein>
<evidence type="ECO:0000313" key="1">
    <source>
        <dbReference type="EMBL" id="GLB50516.1"/>
    </source>
</evidence>
<keyword evidence="2" id="KW-1185">Reference proteome</keyword>
<name>A0ABQ5MMH5_9FLAO</name>
<dbReference type="EMBL" id="BRVO01000003">
    <property type="protein sequence ID" value="GLB50516.1"/>
    <property type="molecule type" value="Genomic_DNA"/>
</dbReference>
<proteinExistence type="predicted"/>
<comment type="caution">
    <text evidence="1">The sequence shown here is derived from an EMBL/GenBank/DDBJ whole genome shotgun (WGS) entry which is preliminary data.</text>
</comment>
<organism evidence="1 2">
    <name type="scientific">Neptunitalea lumnitzerae</name>
    <dbReference type="NCBI Taxonomy" id="2965509"/>
    <lineage>
        <taxon>Bacteria</taxon>
        <taxon>Pseudomonadati</taxon>
        <taxon>Bacteroidota</taxon>
        <taxon>Flavobacteriia</taxon>
        <taxon>Flavobacteriales</taxon>
        <taxon>Flavobacteriaceae</taxon>
        <taxon>Neptunitalea</taxon>
    </lineage>
</organism>
<evidence type="ECO:0000313" key="2">
    <source>
        <dbReference type="Proteomes" id="UP001143543"/>
    </source>
</evidence>
<gene>
    <name evidence="1" type="ORF">Y10_28840</name>
</gene>
<evidence type="ECO:0008006" key="3">
    <source>
        <dbReference type="Google" id="ProtNLM"/>
    </source>
</evidence>
<dbReference type="Proteomes" id="UP001143543">
    <property type="component" value="Unassembled WGS sequence"/>
</dbReference>
<dbReference type="Pfam" id="PF12869">
    <property type="entry name" value="tRNA_anti-like"/>
    <property type="match status" value="1"/>
</dbReference>
<dbReference type="InterPro" id="IPR024422">
    <property type="entry name" value="Protein_unknown_function_OB"/>
</dbReference>
<dbReference type="RefSeq" id="WP_281766143.1">
    <property type="nucleotide sequence ID" value="NZ_BRVO01000003.1"/>
</dbReference>